<reference evidence="1 2" key="1">
    <citation type="submission" date="2023-09" db="EMBL/GenBank/DDBJ databases">
        <title>Complete-Gapless Cercospora beticola genome.</title>
        <authorList>
            <person name="Wyatt N.A."/>
            <person name="Spanner R.E."/>
            <person name="Bolton M.D."/>
        </authorList>
    </citation>
    <scope>NUCLEOTIDE SEQUENCE [LARGE SCALE GENOMIC DNA]</scope>
    <source>
        <strain evidence="1">Cb09-40</strain>
    </source>
</reference>
<sequence length="299" mass="33510">MATDVNLREETLLAKANLAPPRRLDTRQRPAPLRPPIHLETIEARSLLASQRPAHPAIPNVTAPARPWENVRLSKSQSQLEPQRQEADPSTWVFTDDEVATVIDALLVEYPLRPVGVAQAVAQHAIASSLYQLWRSRHGADQHTEVPWLNQVLELNTVTSPRELEYVRLLCEIGIHARVLNAAFRLAFDKGCVQAMGLLLSFGADASECHRDMAKRLQFEHLDMTRLFLTAPCVLPVEVWRRVLHSSANVSPAVLLQCLSHLPTIANERMLTRVLSTHNFSATAVVLAYTKPDELARYD</sequence>
<gene>
    <name evidence="1" type="ORF">RHO25_009318</name>
</gene>
<accession>A0ABZ0NYJ7</accession>
<evidence type="ECO:0000313" key="1">
    <source>
        <dbReference type="EMBL" id="WPB04672.1"/>
    </source>
</evidence>
<dbReference type="GeneID" id="90644565"/>
<organism evidence="1 2">
    <name type="scientific">Cercospora beticola</name>
    <name type="common">Sugarbeet leaf spot fungus</name>
    <dbReference type="NCBI Taxonomy" id="122368"/>
    <lineage>
        <taxon>Eukaryota</taxon>
        <taxon>Fungi</taxon>
        <taxon>Dikarya</taxon>
        <taxon>Ascomycota</taxon>
        <taxon>Pezizomycotina</taxon>
        <taxon>Dothideomycetes</taxon>
        <taxon>Dothideomycetidae</taxon>
        <taxon>Mycosphaerellales</taxon>
        <taxon>Mycosphaerellaceae</taxon>
        <taxon>Cercospora</taxon>
    </lineage>
</organism>
<dbReference type="Proteomes" id="UP001302367">
    <property type="component" value="Chromosome 6"/>
</dbReference>
<name>A0ABZ0NYJ7_CERBT</name>
<dbReference type="RefSeq" id="XP_065459251.1">
    <property type="nucleotide sequence ID" value="XM_065603179.1"/>
</dbReference>
<proteinExistence type="predicted"/>
<keyword evidence="2" id="KW-1185">Reference proteome</keyword>
<evidence type="ECO:0000313" key="2">
    <source>
        <dbReference type="Proteomes" id="UP001302367"/>
    </source>
</evidence>
<dbReference type="EMBL" id="CP134189">
    <property type="protein sequence ID" value="WPB04672.1"/>
    <property type="molecule type" value="Genomic_DNA"/>
</dbReference>
<protein>
    <submittedName>
        <fullName evidence="1">Uncharacterized protein</fullName>
    </submittedName>
</protein>